<dbReference type="GO" id="GO:0015035">
    <property type="term" value="F:protein-disulfide reductase activity"/>
    <property type="evidence" value="ECO:0007669"/>
    <property type="project" value="InterPro"/>
</dbReference>
<dbReference type="AlphaFoldDB" id="A0A6S6T352"/>
<dbReference type="EMBL" id="CACVAV010000156">
    <property type="protein sequence ID" value="CAA6809900.1"/>
    <property type="molecule type" value="Genomic_DNA"/>
</dbReference>
<evidence type="ECO:0000313" key="1">
    <source>
        <dbReference type="EMBL" id="CAA6809900.1"/>
    </source>
</evidence>
<organism evidence="1">
    <name type="scientific">uncultured Thiotrichaceae bacterium</name>
    <dbReference type="NCBI Taxonomy" id="298394"/>
    <lineage>
        <taxon>Bacteria</taxon>
        <taxon>Pseudomonadati</taxon>
        <taxon>Pseudomonadota</taxon>
        <taxon>Gammaproteobacteria</taxon>
        <taxon>Thiotrichales</taxon>
        <taxon>Thiotrichaceae</taxon>
        <taxon>environmental samples</taxon>
    </lineage>
</organism>
<proteinExistence type="predicted"/>
<sequence length="128" mass="14839">MVVMKPNALFYDGECPFCARYSELIKARDRLGQFDIISLREDQASAQEFRDLGLDLEQGFVFRLDGKIHHGAEAMHILALTTQQPDPILKLNHWFFGNRSLAKCLYPVLRFGRWVALFLLKGRKRTKL</sequence>
<protein>
    <recommendedName>
        <fullName evidence="2">DUF393 domain-containing protein</fullName>
    </recommendedName>
</protein>
<accession>A0A6S6T352</accession>
<dbReference type="InterPro" id="IPR007263">
    <property type="entry name" value="DCC1-like"/>
</dbReference>
<gene>
    <name evidence="1" type="ORF">HELGO_WM89626</name>
</gene>
<name>A0A6S6T352_9GAMM</name>
<dbReference type="Pfam" id="PF04134">
    <property type="entry name" value="DCC1-like"/>
    <property type="match status" value="1"/>
</dbReference>
<evidence type="ECO:0008006" key="2">
    <source>
        <dbReference type="Google" id="ProtNLM"/>
    </source>
</evidence>
<reference evidence="1" key="1">
    <citation type="submission" date="2020-01" db="EMBL/GenBank/DDBJ databases">
        <authorList>
            <person name="Meier V. D."/>
            <person name="Meier V D."/>
        </authorList>
    </citation>
    <scope>NUCLEOTIDE SEQUENCE</scope>
    <source>
        <strain evidence="1">HLG_WM_MAG_08</strain>
    </source>
</reference>